<dbReference type="AlphaFoldDB" id="A0A9W4DR03"/>
<name>A0A9W4DR03_9ACTN</name>
<evidence type="ECO:0000313" key="3">
    <source>
        <dbReference type="Proteomes" id="UP001152519"/>
    </source>
</evidence>
<proteinExistence type="predicted"/>
<dbReference type="Proteomes" id="UP001152519">
    <property type="component" value="Unassembled WGS sequence"/>
</dbReference>
<protein>
    <submittedName>
        <fullName evidence="2">Uncharacterized protein</fullName>
    </submittedName>
</protein>
<organism evidence="2 3">
    <name type="scientific">Actinacidiphila cocklensis</name>
    <dbReference type="NCBI Taxonomy" id="887465"/>
    <lineage>
        <taxon>Bacteria</taxon>
        <taxon>Bacillati</taxon>
        <taxon>Actinomycetota</taxon>
        <taxon>Actinomycetes</taxon>
        <taxon>Kitasatosporales</taxon>
        <taxon>Streptomycetaceae</taxon>
        <taxon>Actinacidiphila</taxon>
    </lineage>
</organism>
<evidence type="ECO:0000256" key="1">
    <source>
        <dbReference type="SAM" id="MobiDB-lite"/>
    </source>
</evidence>
<comment type="caution">
    <text evidence="2">The sequence shown here is derived from an EMBL/GenBank/DDBJ whole genome shotgun (WGS) entry which is preliminary data.</text>
</comment>
<evidence type="ECO:0000313" key="2">
    <source>
        <dbReference type="EMBL" id="CAG6392438.1"/>
    </source>
</evidence>
<feature type="region of interest" description="Disordered" evidence="1">
    <location>
        <begin position="28"/>
        <end position="75"/>
    </location>
</feature>
<gene>
    <name evidence="2" type="ORF">SCOCK_160220</name>
</gene>
<dbReference type="EMBL" id="CAJSLV010000044">
    <property type="protein sequence ID" value="CAG6392438.1"/>
    <property type="molecule type" value="Genomic_DNA"/>
</dbReference>
<sequence>MPPPLPHPVRRTVLTMQEHTFLSLPCGYARDTQSSHPCPIEHRSAYQSDGSGPDHTDDPPRKSPSGAQQRKRRSR</sequence>
<reference evidence="2" key="1">
    <citation type="submission" date="2021-05" db="EMBL/GenBank/DDBJ databases">
        <authorList>
            <person name="Arsene-Ploetze F."/>
        </authorList>
    </citation>
    <scope>NUCLEOTIDE SEQUENCE</scope>
    <source>
        <strain evidence="2">DSM 42138</strain>
    </source>
</reference>
<accession>A0A9W4DR03</accession>
<feature type="compositionally biased region" description="Basic and acidic residues" evidence="1">
    <location>
        <begin position="52"/>
        <end position="61"/>
    </location>
</feature>
<keyword evidence="3" id="KW-1185">Reference proteome</keyword>